<protein>
    <submittedName>
        <fullName evidence="1">Replication origin binding protein</fullName>
    </submittedName>
</protein>
<reference evidence="1" key="1">
    <citation type="submission" date="2023-01" db="EMBL/GenBank/DDBJ databases">
        <authorList>
            <person name="Bringhurst R.M."/>
            <person name="Homer T.E."/>
        </authorList>
    </citation>
    <scope>NUCLEOTIDE SEQUENCE</scope>
</reference>
<sequence length="444" mass="49786">MFSILQGHAGFSRDKATGIWKEIKVEDYTFAKRFSKEHPEGKPASMPFKFDVLEELDPQSLAEMLPIMRRLTRDPHIVAIRGKCLAPKDNVRRTRGNFNVSNPSHIIAMDVDGITDTGGYDKFNLVGMARHIIKMLNSISEDMFPLDAGFIAHASSSAGLKPGIRMHLILESNVKVTQGQLKFLFTSINDSSKQKYGFDIADLAYYSSVQLHYFADPLFNDGIIDPFKAENKPRLVYVKGSKVNLPNNLVDYETTRGEFKEEFYSLLDQIKGKKAASEKVEETISELEEAEDGVYLRIIPKLYHRALEDGVDFAWLEREIKPALSEYIATKDNSRNIQDYFNNGRKQALKAFVNNSKREIPPNLKGVPLKRLDTDSPAEVPYLKINIVPPKGHLTFVKASLGTGKTTAVTKWLEAGALPGNFIAVTNTRALVSSNAKKVRSRSV</sequence>
<dbReference type="Proteomes" id="UP001217333">
    <property type="component" value="Segment"/>
</dbReference>
<evidence type="ECO:0000313" key="1">
    <source>
        <dbReference type="EMBL" id="WCX68634.1"/>
    </source>
</evidence>
<organism evidence="1 2">
    <name type="scientific">Salmonella phage GSW6</name>
    <dbReference type="NCBI Taxonomy" id="3025422"/>
    <lineage>
        <taxon>Viruses</taxon>
        <taxon>Duplodnaviria</taxon>
        <taxon>Heunggongvirae</taxon>
        <taxon>Uroviricota</taxon>
        <taxon>Caudoviricetes</taxon>
        <taxon>Demerecviridae</taxon>
        <taxon>Markadamsvirinae</taxon>
        <taxon>Epseptimavirus</taxon>
        <taxon>Epseptimavirus GSW6</taxon>
    </lineage>
</organism>
<proteinExistence type="predicted"/>
<dbReference type="RefSeq" id="YP_012772381.1">
    <property type="nucleotide sequence ID" value="NC_111398.1"/>
</dbReference>
<keyword evidence="2" id="KW-1185">Reference proteome</keyword>
<name>A0AAF0C0R0_9CAUD</name>
<accession>A0AAF0C0R0</accession>
<dbReference type="EMBL" id="OQ362005">
    <property type="protein sequence ID" value="WCX68634.1"/>
    <property type="molecule type" value="Genomic_DNA"/>
</dbReference>
<evidence type="ECO:0000313" key="2">
    <source>
        <dbReference type="Proteomes" id="UP001217333"/>
    </source>
</evidence>